<dbReference type="EMBL" id="FNEI01000005">
    <property type="protein sequence ID" value="SDI92488.1"/>
    <property type="molecule type" value="Genomic_DNA"/>
</dbReference>
<dbReference type="GO" id="GO:0046872">
    <property type="term" value="F:metal ion binding"/>
    <property type="evidence" value="ECO:0007669"/>
    <property type="project" value="UniProtKB-KW"/>
</dbReference>
<dbReference type="Proteomes" id="UP000182130">
    <property type="component" value="Unassembled WGS sequence"/>
</dbReference>
<dbReference type="Pfam" id="PF01812">
    <property type="entry name" value="5-FTHF_cyc-lig"/>
    <property type="match status" value="1"/>
</dbReference>
<dbReference type="GO" id="GO:0005524">
    <property type="term" value="F:ATP binding"/>
    <property type="evidence" value="ECO:0007669"/>
    <property type="project" value="UniProtKB-KW"/>
</dbReference>
<dbReference type="AlphaFoldDB" id="A0A1G8PJL3"/>
<dbReference type="InterPro" id="IPR037171">
    <property type="entry name" value="NagB/RpiA_transferase-like"/>
</dbReference>
<dbReference type="PIRSF" id="PIRSF006806">
    <property type="entry name" value="FTHF_cligase"/>
    <property type="match status" value="1"/>
</dbReference>
<feature type="binding site" evidence="4">
    <location>
        <begin position="137"/>
        <end position="145"/>
    </location>
    <ligand>
        <name>ATP</name>
        <dbReference type="ChEBI" id="CHEBI:30616"/>
    </ligand>
</feature>
<comment type="similarity">
    <text evidence="1 5">Belongs to the 5-formyltetrahydrofolate cyclo-ligase family.</text>
</comment>
<feature type="binding site" evidence="4">
    <location>
        <position position="58"/>
    </location>
    <ligand>
        <name>substrate</name>
    </ligand>
</feature>
<protein>
    <recommendedName>
        <fullName evidence="5">5-formyltetrahydrofolate cyclo-ligase</fullName>
        <ecNumber evidence="5">6.3.3.2</ecNumber>
    </recommendedName>
</protein>
<keyword evidence="5" id="KW-0479">Metal-binding</keyword>
<dbReference type="InterPro" id="IPR002698">
    <property type="entry name" value="FTHF_cligase"/>
</dbReference>
<dbReference type="InterPro" id="IPR024185">
    <property type="entry name" value="FTHF_cligase-like_sf"/>
</dbReference>
<dbReference type="GO" id="GO:0035999">
    <property type="term" value="P:tetrahydrofolate interconversion"/>
    <property type="evidence" value="ECO:0007669"/>
    <property type="project" value="TreeGrafter"/>
</dbReference>
<feature type="binding site" evidence="4">
    <location>
        <begin position="4"/>
        <end position="8"/>
    </location>
    <ligand>
        <name>ATP</name>
        <dbReference type="ChEBI" id="CHEBI:30616"/>
    </ligand>
</feature>
<evidence type="ECO:0000313" key="7">
    <source>
        <dbReference type="Proteomes" id="UP000182130"/>
    </source>
</evidence>
<dbReference type="GO" id="GO:0030272">
    <property type="term" value="F:5-formyltetrahydrofolate cyclo-ligase activity"/>
    <property type="evidence" value="ECO:0007669"/>
    <property type="project" value="UniProtKB-EC"/>
</dbReference>
<comment type="catalytic activity">
    <reaction evidence="5">
        <text>(6S)-5-formyl-5,6,7,8-tetrahydrofolate + ATP = (6R)-5,10-methenyltetrahydrofolate + ADP + phosphate</text>
        <dbReference type="Rhea" id="RHEA:10488"/>
        <dbReference type="ChEBI" id="CHEBI:30616"/>
        <dbReference type="ChEBI" id="CHEBI:43474"/>
        <dbReference type="ChEBI" id="CHEBI:57455"/>
        <dbReference type="ChEBI" id="CHEBI:57457"/>
        <dbReference type="ChEBI" id="CHEBI:456216"/>
        <dbReference type="EC" id="6.3.3.2"/>
    </reaction>
</comment>
<proteinExistence type="inferred from homology"/>
<dbReference type="GO" id="GO:0009396">
    <property type="term" value="P:folic acid-containing compound biosynthetic process"/>
    <property type="evidence" value="ECO:0007669"/>
    <property type="project" value="TreeGrafter"/>
</dbReference>
<sequence>MTLKDEIRAGHRARRRALSDSQLEEAGQGIARHGMAWAAALPGGASKTFAVYLGVGREPRTMPLMEALHDAGHRVLLPVCEDDRQLSWVEWTPRTVFHRSRFAPIDEPDGERLDSSAVAGADGIFLPATAVDGSGSRIGQGGGYYDRLLAWLDAAGQRPPAVAVVYAEEVLPAGTIPAEPFDRPVAGVLTPDGEIRFAGS</sequence>
<keyword evidence="5" id="KW-0460">Magnesium</keyword>
<reference evidence="7" key="1">
    <citation type="submission" date="2016-10" db="EMBL/GenBank/DDBJ databases">
        <authorList>
            <person name="Varghese N."/>
            <person name="Submissions S."/>
        </authorList>
    </citation>
    <scope>NUCLEOTIDE SEQUENCE [LARGE SCALE GENOMIC DNA]</scope>
    <source>
        <strain evidence="7">CGMCC 1.10783</strain>
    </source>
</reference>
<dbReference type="PANTHER" id="PTHR23407">
    <property type="entry name" value="ATPASE INHIBITOR/5-FORMYLTETRAHYDROFOLATE CYCLO-LIGASE"/>
    <property type="match status" value="1"/>
</dbReference>
<evidence type="ECO:0000256" key="2">
    <source>
        <dbReference type="ARBA" id="ARBA00022741"/>
    </source>
</evidence>
<evidence type="ECO:0000256" key="4">
    <source>
        <dbReference type="PIRSR" id="PIRSR006806-1"/>
    </source>
</evidence>
<accession>A0A1G8PJL3</accession>
<evidence type="ECO:0000256" key="3">
    <source>
        <dbReference type="ARBA" id="ARBA00022840"/>
    </source>
</evidence>
<comment type="cofactor">
    <cofactor evidence="5">
        <name>Mg(2+)</name>
        <dbReference type="ChEBI" id="CHEBI:18420"/>
    </cofactor>
</comment>
<dbReference type="OrthoDB" id="3242798at2"/>
<dbReference type="STRING" id="1045773.SAMN05216555_105196"/>
<dbReference type="SUPFAM" id="SSF100950">
    <property type="entry name" value="NagB/RpiA/CoA transferase-like"/>
    <property type="match status" value="1"/>
</dbReference>
<dbReference type="PANTHER" id="PTHR23407:SF1">
    <property type="entry name" value="5-FORMYLTETRAHYDROFOLATE CYCLO-LIGASE"/>
    <property type="match status" value="1"/>
</dbReference>
<name>A0A1G8PJL3_9MICC</name>
<dbReference type="RefSeq" id="WP_074588368.1">
    <property type="nucleotide sequence ID" value="NZ_FNEI01000005.1"/>
</dbReference>
<evidence type="ECO:0000256" key="1">
    <source>
        <dbReference type="ARBA" id="ARBA00010638"/>
    </source>
</evidence>
<keyword evidence="7" id="KW-1185">Reference proteome</keyword>
<dbReference type="NCBIfam" id="TIGR02727">
    <property type="entry name" value="MTHFS_bact"/>
    <property type="match status" value="1"/>
</dbReference>
<gene>
    <name evidence="6" type="ORF">SAMN05216555_105196</name>
</gene>
<organism evidence="6 7">
    <name type="scientific">Arthrobacter cupressi</name>
    <dbReference type="NCBI Taxonomy" id="1045773"/>
    <lineage>
        <taxon>Bacteria</taxon>
        <taxon>Bacillati</taxon>
        <taxon>Actinomycetota</taxon>
        <taxon>Actinomycetes</taxon>
        <taxon>Micrococcales</taxon>
        <taxon>Micrococcaceae</taxon>
        <taxon>Arthrobacter</taxon>
    </lineage>
</organism>
<dbReference type="EC" id="6.3.3.2" evidence="5"/>
<keyword evidence="2 4" id="KW-0547">Nucleotide-binding</keyword>
<keyword evidence="3 4" id="KW-0067">ATP-binding</keyword>
<evidence type="ECO:0000313" key="6">
    <source>
        <dbReference type="EMBL" id="SDI92488.1"/>
    </source>
</evidence>
<dbReference type="Gene3D" id="3.40.50.10420">
    <property type="entry name" value="NagB/RpiA/CoA transferase-like"/>
    <property type="match status" value="1"/>
</dbReference>
<feature type="binding site" evidence="4">
    <location>
        <position position="53"/>
    </location>
    <ligand>
        <name>substrate</name>
    </ligand>
</feature>
<keyword evidence="6" id="KW-0436">Ligase</keyword>
<evidence type="ECO:0000256" key="5">
    <source>
        <dbReference type="RuleBase" id="RU361279"/>
    </source>
</evidence>